<proteinExistence type="predicted"/>
<dbReference type="GO" id="GO:0008237">
    <property type="term" value="F:metallopeptidase activity"/>
    <property type="evidence" value="ECO:0007669"/>
    <property type="project" value="UniProtKB-KW"/>
</dbReference>
<keyword evidence="7" id="KW-1185">Reference proteome</keyword>
<reference evidence="7" key="1">
    <citation type="journal article" date="2019" name="Int. J. Syst. Evol. Microbiol.">
        <title>The Global Catalogue of Microorganisms (GCM) 10K type strain sequencing project: providing services to taxonomists for standard genome sequencing and annotation.</title>
        <authorList>
            <consortium name="The Broad Institute Genomics Platform"/>
            <consortium name="The Broad Institute Genome Sequencing Center for Infectious Disease"/>
            <person name="Wu L."/>
            <person name="Ma J."/>
        </authorList>
    </citation>
    <scope>NUCLEOTIDE SEQUENCE [LARGE SCALE GENOMIC DNA]</scope>
    <source>
        <strain evidence="7">CGMCC 4.7139</strain>
    </source>
</reference>
<keyword evidence="6" id="KW-0482">Metalloprotease</keyword>
<dbReference type="EMBL" id="JBHSFE010000019">
    <property type="protein sequence ID" value="MFC4610783.1"/>
    <property type="molecule type" value="Genomic_DNA"/>
</dbReference>
<dbReference type="SUPFAM" id="SSF55486">
    <property type="entry name" value="Metalloproteases ('zincins'), catalytic domain"/>
    <property type="match status" value="1"/>
</dbReference>
<dbReference type="Gene3D" id="3.40.390.10">
    <property type="entry name" value="Collagenase (Catalytic Domain)"/>
    <property type="match status" value="1"/>
</dbReference>
<protein>
    <submittedName>
        <fullName evidence="6">Matrixin family metalloprotease</fullName>
        <ecNumber evidence="6">3.4.24.-</ecNumber>
    </submittedName>
</protein>
<evidence type="ECO:0000259" key="5">
    <source>
        <dbReference type="Pfam" id="PF00413"/>
    </source>
</evidence>
<feature type="domain" description="Peptidase M10 metallopeptidase" evidence="5">
    <location>
        <begin position="126"/>
        <end position="216"/>
    </location>
</feature>
<evidence type="ECO:0000256" key="3">
    <source>
        <dbReference type="ARBA" id="ARBA00022801"/>
    </source>
</evidence>
<dbReference type="EC" id="3.4.24.-" evidence="6"/>
<dbReference type="InterPro" id="IPR001818">
    <property type="entry name" value="Pept_M10_metallopeptidase"/>
</dbReference>
<dbReference type="Proteomes" id="UP001595993">
    <property type="component" value="Unassembled WGS sequence"/>
</dbReference>
<comment type="caution">
    <text evidence="6">The sequence shown here is derived from an EMBL/GenBank/DDBJ whole genome shotgun (WGS) entry which is preliminary data.</text>
</comment>
<sequence>MSISRISVLPVVRGGRKALVLGVAGTVLGTALVGITASPASAYCTSGMVKWQSSGTKSLAANTNFPSGLRNGLKGGLTQWNRTGSGLRYAAPTYTGGWQIYTFRASYSYSSVMGAAPGYAATQRVGSRHTGGTLYLSNRFRWVNASQDISAGKADVQTVVVHEVGHFTGLAHPWRPHCSDGTAYTAAEKASVMTAIGTGTRRNLNSDDIAGVKALY</sequence>
<keyword evidence="1" id="KW-0645">Protease</keyword>
<organism evidence="6 7">
    <name type="scientific">Streptomyces maoxianensis</name>
    <dbReference type="NCBI Taxonomy" id="1459942"/>
    <lineage>
        <taxon>Bacteria</taxon>
        <taxon>Bacillati</taxon>
        <taxon>Actinomycetota</taxon>
        <taxon>Actinomycetes</taxon>
        <taxon>Kitasatosporales</taxon>
        <taxon>Streptomycetaceae</taxon>
        <taxon>Streptomyces</taxon>
    </lineage>
</organism>
<accession>A0ABV9GB85</accession>
<evidence type="ECO:0000313" key="6">
    <source>
        <dbReference type="EMBL" id="MFC4610783.1"/>
    </source>
</evidence>
<keyword evidence="3 6" id="KW-0378">Hydrolase</keyword>
<dbReference type="InterPro" id="IPR024079">
    <property type="entry name" value="MetalloPept_cat_dom_sf"/>
</dbReference>
<evidence type="ECO:0000256" key="1">
    <source>
        <dbReference type="ARBA" id="ARBA00022670"/>
    </source>
</evidence>
<dbReference type="Pfam" id="PF00413">
    <property type="entry name" value="Peptidase_M10"/>
    <property type="match status" value="1"/>
</dbReference>
<name>A0ABV9GB85_9ACTN</name>
<evidence type="ECO:0000313" key="7">
    <source>
        <dbReference type="Proteomes" id="UP001595993"/>
    </source>
</evidence>
<keyword evidence="2" id="KW-0479">Metal-binding</keyword>
<gene>
    <name evidence="6" type="ORF">ACFO9E_23745</name>
</gene>
<evidence type="ECO:0000256" key="2">
    <source>
        <dbReference type="ARBA" id="ARBA00022723"/>
    </source>
</evidence>
<keyword evidence="4" id="KW-0862">Zinc</keyword>
<evidence type="ECO:0000256" key="4">
    <source>
        <dbReference type="ARBA" id="ARBA00022833"/>
    </source>
</evidence>